<feature type="domain" description="O-antigen ligase-related" evidence="6">
    <location>
        <begin position="219"/>
        <end position="357"/>
    </location>
</feature>
<reference evidence="7" key="1">
    <citation type="submission" date="2016-10" db="EMBL/GenBank/DDBJ databases">
        <authorList>
            <person name="de Groot N.N."/>
        </authorList>
    </citation>
    <scope>NUCLEOTIDE SEQUENCE</scope>
</reference>
<name>A0A1W1CBX5_9ZZZZ</name>
<evidence type="ECO:0000256" key="1">
    <source>
        <dbReference type="ARBA" id="ARBA00004141"/>
    </source>
</evidence>
<evidence type="ECO:0000256" key="3">
    <source>
        <dbReference type="ARBA" id="ARBA00022989"/>
    </source>
</evidence>
<comment type="subcellular location">
    <subcellularLocation>
        <location evidence="1">Membrane</location>
        <topology evidence="1">Multi-pass membrane protein</topology>
    </subcellularLocation>
</comment>
<dbReference type="Pfam" id="PF04932">
    <property type="entry name" value="Wzy_C"/>
    <property type="match status" value="1"/>
</dbReference>
<evidence type="ECO:0000256" key="2">
    <source>
        <dbReference type="ARBA" id="ARBA00022692"/>
    </source>
</evidence>
<sequence length="434" mass="49937">MKHKNLFLPLSESGKSFLLATILSAILFWIGLGVGSNLSDTSFWISSTWQTVKLEWFFMLVYIVLYQKLPSLKNLWKNYRFVTLISLLWLTVVFSSYLLSPVYSWQNPLASMRLAETVTHFLFFLFLWDFFAHNTVSYRMIFAAVILSTLVVMGYFVYIHFAFPHLEAEKHVFSMRSDKLILNTHLHRIGYQVETAIGFAVAFLFMQKTKYFSLFLIGSLFVFLLWLGGRAALLGSIVTLLICLFYVRKNISGKILIWFGAFSILLLSATIYFHLINLDYFLHALNKTFQAGSLDHLLTGRLEVWSLVFKELQGHWLLGTGPQSYFFYLHRHTDVVHAHNFVMQMLGEWGIVGTALFGILLYRAVRYGILLHLHKPVFPERYHIAAGLVLLSLSITGLFGGIYFFVQTSVYLAVAFALWVIPSDSARNLHPVKE</sequence>
<feature type="transmembrane region" description="Helical" evidence="5">
    <location>
        <begin position="140"/>
        <end position="163"/>
    </location>
</feature>
<evidence type="ECO:0000256" key="4">
    <source>
        <dbReference type="ARBA" id="ARBA00023136"/>
    </source>
</evidence>
<feature type="transmembrane region" description="Helical" evidence="5">
    <location>
        <begin position="78"/>
        <end position="98"/>
    </location>
</feature>
<dbReference type="AlphaFoldDB" id="A0A1W1CBX5"/>
<evidence type="ECO:0000256" key="5">
    <source>
        <dbReference type="SAM" id="Phobius"/>
    </source>
</evidence>
<dbReference type="InterPro" id="IPR051533">
    <property type="entry name" value="WaaL-like"/>
</dbReference>
<proteinExistence type="predicted"/>
<feature type="transmembrane region" description="Helical" evidence="5">
    <location>
        <begin position="189"/>
        <end position="206"/>
    </location>
</feature>
<dbReference type="PANTHER" id="PTHR37422">
    <property type="entry name" value="TEICHURONIC ACID BIOSYNTHESIS PROTEIN TUAE"/>
    <property type="match status" value="1"/>
</dbReference>
<organism evidence="7">
    <name type="scientific">hydrothermal vent metagenome</name>
    <dbReference type="NCBI Taxonomy" id="652676"/>
    <lineage>
        <taxon>unclassified sequences</taxon>
        <taxon>metagenomes</taxon>
        <taxon>ecological metagenomes</taxon>
    </lineage>
</organism>
<feature type="transmembrane region" description="Helical" evidence="5">
    <location>
        <begin position="233"/>
        <end position="248"/>
    </location>
</feature>
<feature type="transmembrane region" description="Helical" evidence="5">
    <location>
        <begin position="382"/>
        <end position="404"/>
    </location>
</feature>
<feature type="transmembrane region" description="Helical" evidence="5">
    <location>
        <begin position="110"/>
        <end position="128"/>
    </location>
</feature>
<protein>
    <recommendedName>
        <fullName evidence="6">O-antigen ligase-related domain-containing protein</fullName>
    </recommendedName>
</protein>
<feature type="transmembrane region" description="Helical" evidence="5">
    <location>
        <begin position="341"/>
        <end position="362"/>
    </location>
</feature>
<feature type="transmembrane region" description="Helical" evidence="5">
    <location>
        <begin position="255"/>
        <end position="275"/>
    </location>
</feature>
<keyword evidence="2 5" id="KW-0812">Transmembrane</keyword>
<keyword evidence="3 5" id="KW-1133">Transmembrane helix</keyword>
<gene>
    <name evidence="7" type="ORF">MNB_SV-10-999</name>
</gene>
<dbReference type="GO" id="GO:0016020">
    <property type="term" value="C:membrane"/>
    <property type="evidence" value="ECO:0007669"/>
    <property type="project" value="UniProtKB-SubCell"/>
</dbReference>
<evidence type="ECO:0000259" key="6">
    <source>
        <dbReference type="Pfam" id="PF04932"/>
    </source>
</evidence>
<dbReference type="EMBL" id="FPHL01000034">
    <property type="protein sequence ID" value="SFV63259.1"/>
    <property type="molecule type" value="Genomic_DNA"/>
</dbReference>
<feature type="transmembrane region" description="Helical" evidence="5">
    <location>
        <begin position="43"/>
        <end position="66"/>
    </location>
</feature>
<accession>A0A1W1CBX5</accession>
<keyword evidence="4 5" id="KW-0472">Membrane</keyword>
<dbReference type="InterPro" id="IPR007016">
    <property type="entry name" value="O-antigen_ligase-rel_domated"/>
</dbReference>
<evidence type="ECO:0000313" key="7">
    <source>
        <dbReference type="EMBL" id="SFV63259.1"/>
    </source>
</evidence>
<dbReference type="PANTHER" id="PTHR37422:SF13">
    <property type="entry name" value="LIPOPOLYSACCHARIDE BIOSYNTHESIS PROTEIN PA4999-RELATED"/>
    <property type="match status" value="1"/>
</dbReference>